<keyword evidence="10" id="KW-1185">Reference proteome</keyword>
<protein>
    <submittedName>
        <fullName evidence="9">Amino acid permease-domain-containing protein</fullName>
    </submittedName>
</protein>
<feature type="domain" description="Amino acid permease/ SLC12A" evidence="8">
    <location>
        <begin position="523"/>
        <end position="596"/>
    </location>
</feature>
<dbReference type="PROSITE" id="PS00218">
    <property type="entry name" value="AMINO_ACID_PERMEASE_1"/>
    <property type="match status" value="1"/>
</dbReference>
<dbReference type="GO" id="GO:0016020">
    <property type="term" value="C:membrane"/>
    <property type="evidence" value="ECO:0007669"/>
    <property type="project" value="UniProtKB-SubCell"/>
</dbReference>
<feature type="transmembrane region" description="Helical" evidence="7">
    <location>
        <begin position="336"/>
        <end position="357"/>
    </location>
</feature>
<feature type="domain" description="Amino acid permease/ SLC12A" evidence="8">
    <location>
        <begin position="69"/>
        <end position="504"/>
    </location>
</feature>
<dbReference type="InterPro" id="IPR004840">
    <property type="entry name" value="Amino_acid_permease_CS"/>
</dbReference>
<feature type="transmembrane region" description="Helical" evidence="7">
    <location>
        <begin position="100"/>
        <end position="124"/>
    </location>
</feature>
<feature type="transmembrane region" description="Helical" evidence="7">
    <location>
        <begin position="72"/>
        <end position="94"/>
    </location>
</feature>
<feature type="transmembrane region" description="Helical" evidence="7">
    <location>
        <begin position="445"/>
        <end position="465"/>
    </location>
</feature>
<dbReference type="EMBL" id="JAUKTV010000010">
    <property type="protein sequence ID" value="KAK0726264.1"/>
    <property type="molecule type" value="Genomic_DNA"/>
</dbReference>
<comment type="subcellular location">
    <subcellularLocation>
        <location evidence="1">Membrane</location>
        <topology evidence="1">Multi-pass membrane protein</topology>
    </subcellularLocation>
</comment>
<evidence type="ECO:0000256" key="4">
    <source>
        <dbReference type="ARBA" id="ARBA00022970"/>
    </source>
</evidence>
<evidence type="ECO:0000256" key="3">
    <source>
        <dbReference type="ARBA" id="ARBA00022692"/>
    </source>
</evidence>
<feature type="transmembrane region" description="Helical" evidence="7">
    <location>
        <begin position="225"/>
        <end position="245"/>
    </location>
</feature>
<accession>A0AA40B242</accession>
<name>A0AA40B242_9PEZI</name>
<keyword evidence="2" id="KW-0813">Transport</keyword>
<evidence type="ECO:0000256" key="7">
    <source>
        <dbReference type="SAM" id="Phobius"/>
    </source>
</evidence>
<dbReference type="InterPro" id="IPR050524">
    <property type="entry name" value="APC_YAT"/>
</dbReference>
<feature type="transmembrane region" description="Helical" evidence="7">
    <location>
        <begin position="199"/>
        <end position="218"/>
    </location>
</feature>
<evidence type="ECO:0000256" key="5">
    <source>
        <dbReference type="ARBA" id="ARBA00022989"/>
    </source>
</evidence>
<organism evidence="9 10">
    <name type="scientific">Apiosordaria backusii</name>
    <dbReference type="NCBI Taxonomy" id="314023"/>
    <lineage>
        <taxon>Eukaryota</taxon>
        <taxon>Fungi</taxon>
        <taxon>Dikarya</taxon>
        <taxon>Ascomycota</taxon>
        <taxon>Pezizomycotina</taxon>
        <taxon>Sordariomycetes</taxon>
        <taxon>Sordariomycetidae</taxon>
        <taxon>Sordariales</taxon>
        <taxon>Lasiosphaeriaceae</taxon>
        <taxon>Apiosordaria</taxon>
    </lineage>
</organism>
<keyword evidence="4" id="KW-0029">Amino-acid transport</keyword>
<feature type="transmembrane region" description="Helical" evidence="7">
    <location>
        <begin position="393"/>
        <end position="411"/>
    </location>
</feature>
<keyword evidence="5 7" id="KW-1133">Transmembrane helix</keyword>
<reference evidence="9" key="1">
    <citation type="submission" date="2023-06" db="EMBL/GenBank/DDBJ databases">
        <title>Genome-scale phylogeny and comparative genomics of the fungal order Sordariales.</title>
        <authorList>
            <consortium name="Lawrence Berkeley National Laboratory"/>
            <person name="Hensen N."/>
            <person name="Bonometti L."/>
            <person name="Westerberg I."/>
            <person name="Brannstrom I.O."/>
            <person name="Guillou S."/>
            <person name="Cros-Aarteil S."/>
            <person name="Calhoun S."/>
            <person name="Haridas S."/>
            <person name="Kuo A."/>
            <person name="Mondo S."/>
            <person name="Pangilinan J."/>
            <person name="Riley R."/>
            <person name="Labutti K."/>
            <person name="Andreopoulos B."/>
            <person name="Lipzen A."/>
            <person name="Chen C."/>
            <person name="Yanf M."/>
            <person name="Daum C."/>
            <person name="Ng V."/>
            <person name="Clum A."/>
            <person name="Steindorff A."/>
            <person name="Ohm R."/>
            <person name="Martin F."/>
            <person name="Silar P."/>
            <person name="Natvig D."/>
            <person name="Lalanne C."/>
            <person name="Gautier V."/>
            <person name="Ament-Velasquez S.L."/>
            <person name="Kruys A."/>
            <person name="Hutchinson M.I."/>
            <person name="Powell A.J."/>
            <person name="Barry K."/>
            <person name="Miller A.N."/>
            <person name="Grigoriev I.V."/>
            <person name="Debuchy R."/>
            <person name="Gladieux P."/>
            <person name="Thoren M.H."/>
            <person name="Johannesson H."/>
        </authorList>
    </citation>
    <scope>NUCLEOTIDE SEQUENCE</scope>
    <source>
        <strain evidence="9">CBS 540.89</strain>
    </source>
</reference>
<feature type="transmembrane region" description="Helical" evidence="7">
    <location>
        <begin position="144"/>
        <end position="165"/>
    </location>
</feature>
<dbReference type="GO" id="GO:0015171">
    <property type="term" value="F:amino acid transmembrane transporter activity"/>
    <property type="evidence" value="ECO:0007669"/>
    <property type="project" value="TreeGrafter"/>
</dbReference>
<sequence length="667" mass="74466">MAHQPAEYPAYPYGGHSHGQSHGNILPGQHVDNYQYGGRTPDTEKRTDVVSVHSDTPDTELRRELKERHVNMIGFSMVLGVGLFLSSGKVIFIAGPGLAVIAYLLMGTLMWSTMATMGEMTALFPVKGPTFEFARRFVDESVGYASAFMLWFSYVCVAIAEILAITEIFRFEVPTEYLADLDHPEPAIRWEFGLGTNPAVWVGIFLLVQLVINLLPVRQYGRLEYIFGCAKIGLLVALIMINTVLNVRKKFHSSRFWAYEFPYGSFSSANFTAVAPSPANPEGVVYTGSLGTFTAFWTAMVTSFFSLMGWDVILLTAPENKDLAREEIIKISSRKIALRVILLYALAVFTVGLNVPYRDSQLSNLTLNGISGGHTSSFVLAAVREQVPVLPHFLNGFFIFSAATTGINSLYSASRILHAIATLRDAWPGWGWVESIRSRLEQTRFGVPVNAVVVSWLVVFLSFLSTNSDSAAILGRMTSVASGSTLIVYALNCYAFLKFFKEINAAAYGFKDEDLNITPEIRYQYHRGSKKSYPYRSHLQWLRALYGLVFCLLLLIFQGWRTVVAGVTQNPHDFVAAYIPIPIFIVLSIAYFLKTRGLNPSRWHVRAQKLEGLEAVGPVVVADPHRREPCRHCGMRHRRGNLAWPGPNGSGKQKTMAVLEWVWAWLK</sequence>
<evidence type="ECO:0000256" key="6">
    <source>
        <dbReference type="ARBA" id="ARBA00023136"/>
    </source>
</evidence>
<evidence type="ECO:0000259" key="8">
    <source>
        <dbReference type="Pfam" id="PF00324"/>
    </source>
</evidence>
<evidence type="ECO:0000256" key="1">
    <source>
        <dbReference type="ARBA" id="ARBA00004141"/>
    </source>
</evidence>
<dbReference type="Proteomes" id="UP001172159">
    <property type="component" value="Unassembled WGS sequence"/>
</dbReference>
<feature type="transmembrane region" description="Helical" evidence="7">
    <location>
        <begin position="295"/>
        <end position="315"/>
    </location>
</feature>
<comment type="caution">
    <text evidence="9">The sequence shown here is derived from an EMBL/GenBank/DDBJ whole genome shotgun (WGS) entry which is preliminary data.</text>
</comment>
<dbReference type="PANTHER" id="PTHR43341:SF35">
    <property type="entry name" value="ACID TRANSPORTER, PUTATIVE-RELATED"/>
    <property type="match status" value="1"/>
</dbReference>
<feature type="transmembrane region" description="Helical" evidence="7">
    <location>
        <begin position="541"/>
        <end position="560"/>
    </location>
</feature>
<keyword evidence="3 7" id="KW-0812">Transmembrane</keyword>
<gene>
    <name evidence="9" type="ORF">B0T21DRAFT_413602</name>
</gene>
<dbReference type="AlphaFoldDB" id="A0AA40B242"/>
<dbReference type="Gene3D" id="1.20.1740.10">
    <property type="entry name" value="Amino acid/polyamine transporter I"/>
    <property type="match status" value="1"/>
</dbReference>
<evidence type="ECO:0000313" key="10">
    <source>
        <dbReference type="Proteomes" id="UP001172159"/>
    </source>
</evidence>
<dbReference type="InterPro" id="IPR004841">
    <property type="entry name" value="AA-permease/SLC12A_dom"/>
</dbReference>
<proteinExistence type="predicted"/>
<evidence type="ECO:0000256" key="2">
    <source>
        <dbReference type="ARBA" id="ARBA00022448"/>
    </source>
</evidence>
<dbReference type="Pfam" id="PF00324">
    <property type="entry name" value="AA_permease"/>
    <property type="match status" value="2"/>
</dbReference>
<feature type="transmembrane region" description="Helical" evidence="7">
    <location>
        <begin position="477"/>
        <end position="497"/>
    </location>
</feature>
<evidence type="ECO:0000313" key="9">
    <source>
        <dbReference type="EMBL" id="KAK0726264.1"/>
    </source>
</evidence>
<dbReference type="PANTHER" id="PTHR43341">
    <property type="entry name" value="AMINO ACID PERMEASE"/>
    <property type="match status" value="1"/>
</dbReference>
<feature type="transmembrane region" description="Helical" evidence="7">
    <location>
        <begin position="575"/>
        <end position="593"/>
    </location>
</feature>
<keyword evidence="6 7" id="KW-0472">Membrane</keyword>